<dbReference type="PANTHER" id="PTHR38471:SF2">
    <property type="entry name" value="FOUR HELIX BUNDLE PROTEIN"/>
    <property type="match status" value="1"/>
</dbReference>
<proteinExistence type="predicted"/>
<accession>Q1Q1T2</accession>
<evidence type="ECO:0000313" key="1">
    <source>
        <dbReference type="EMBL" id="CAJ73972.1"/>
    </source>
</evidence>
<gene>
    <name evidence="1" type="ORF">kuste3213</name>
</gene>
<protein>
    <recommendedName>
        <fullName evidence="2">Four helix bundle protein</fullName>
    </recommendedName>
</protein>
<dbReference type="NCBIfam" id="TIGR02436">
    <property type="entry name" value="four helix bundle protein"/>
    <property type="match status" value="1"/>
</dbReference>
<evidence type="ECO:0008006" key="2">
    <source>
        <dbReference type="Google" id="ProtNLM"/>
    </source>
</evidence>
<dbReference type="SUPFAM" id="SSF158446">
    <property type="entry name" value="IVS-encoded protein-like"/>
    <property type="match status" value="1"/>
</dbReference>
<reference evidence="1" key="2">
    <citation type="submission" date="2006-01" db="EMBL/GenBank/DDBJ databases">
        <authorList>
            <person name="Genoscope"/>
        </authorList>
    </citation>
    <scope>NUCLEOTIDE SEQUENCE</scope>
</reference>
<reference evidence="1" key="1">
    <citation type="journal article" date="2006" name="Nature">
        <title>Deciphering the evolution and metabolism of an anammox bacterium from a community genome.</title>
        <authorList>
            <person name="Strous M."/>
            <person name="Pelletier E."/>
            <person name="Mangenot S."/>
            <person name="Rattei T."/>
            <person name="Lehner A."/>
            <person name="Taylor M.W."/>
            <person name="Horn M."/>
            <person name="Daims H."/>
            <person name="Bartol-Mavel D."/>
            <person name="Wincker P."/>
            <person name="Barbe V."/>
            <person name="Fonknechten N."/>
            <person name="Vallenet D."/>
            <person name="Segurens B."/>
            <person name="Schenowitz-Truong C."/>
            <person name="Medigue C."/>
            <person name="Collingro A."/>
            <person name="Snel B."/>
            <person name="Dutilh B.E."/>
            <person name="OpDenCamp H.J.M."/>
            <person name="vanDerDrift C."/>
            <person name="Cirpus I."/>
            <person name="vanDePas-Schoonen K.T."/>
            <person name="Harhangi H.R."/>
            <person name="vanNiftrik L."/>
            <person name="Schmid M."/>
            <person name="Keltjens J."/>
            <person name="vanDeVossenberg J."/>
            <person name="Kartal B."/>
            <person name="Meier H."/>
            <person name="Frishman D."/>
            <person name="Huynen M.A."/>
            <person name="Mewes H."/>
            <person name="Weissenbach J."/>
            <person name="Jetten M.S.M."/>
            <person name="Wagner M."/>
            <person name="LePaslier D."/>
        </authorList>
    </citation>
    <scope>NUCLEOTIDE SEQUENCE</scope>
</reference>
<name>Q1Q1T2_KUEST</name>
<dbReference type="Pfam" id="PF05635">
    <property type="entry name" value="23S_rRNA_IVP"/>
    <property type="match status" value="1"/>
</dbReference>
<dbReference type="EMBL" id="CT573071">
    <property type="protein sequence ID" value="CAJ73972.1"/>
    <property type="molecule type" value="Genomic_DNA"/>
</dbReference>
<dbReference type="AlphaFoldDB" id="Q1Q1T2"/>
<dbReference type="Gene3D" id="1.20.1440.60">
    <property type="entry name" value="23S rRNA-intervening sequence"/>
    <property type="match status" value="1"/>
</dbReference>
<dbReference type="InterPro" id="IPR012657">
    <property type="entry name" value="23S_rRNA-intervening_sequence"/>
</dbReference>
<sequence length="135" mass="15915">MEHRAWHNICFVLQESEMVRFRFQDMEIWQMAIEIADKLFDIADELDKKRLYRFSEQLRGAGMSMSNNIAEGSGSNSDKEFCQFLNIARRSTFENANILILLQRRSFIDQVTMDSLLEGLDHLCRKITNFQKSLK</sequence>
<dbReference type="PANTHER" id="PTHR38471">
    <property type="entry name" value="FOUR HELIX BUNDLE PROTEIN"/>
    <property type="match status" value="1"/>
</dbReference>
<dbReference type="InterPro" id="IPR036583">
    <property type="entry name" value="23S_rRNA_IVS_sf"/>
</dbReference>
<organism evidence="1">
    <name type="scientific">Kuenenia stuttgartiensis</name>
    <dbReference type="NCBI Taxonomy" id="174633"/>
    <lineage>
        <taxon>Bacteria</taxon>
        <taxon>Pseudomonadati</taxon>
        <taxon>Planctomycetota</taxon>
        <taxon>Candidatus Brocadiia</taxon>
        <taxon>Candidatus Brocadiales</taxon>
        <taxon>Candidatus Brocadiaceae</taxon>
        <taxon>Candidatus Kuenenia</taxon>
    </lineage>
</organism>